<dbReference type="InterPro" id="IPR011057">
    <property type="entry name" value="Mss4-like_sf"/>
</dbReference>
<evidence type="ECO:0000313" key="7">
    <source>
        <dbReference type="Proteomes" id="UP001597237"/>
    </source>
</evidence>
<dbReference type="Pfam" id="PF04828">
    <property type="entry name" value="GFA"/>
    <property type="match status" value="1"/>
</dbReference>
<protein>
    <submittedName>
        <fullName evidence="6">GFA family protein</fullName>
    </submittedName>
</protein>
<evidence type="ECO:0000256" key="3">
    <source>
        <dbReference type="ARBA" id="ARBA00022833"/>
    </source>
</evidence>
<keyword evidence="4" id="KW-0456">Lyase</keyword>
<evidence type="ECO:0000256" key="1">
    <source>
        <dbReference type="ARBA" id="ARBA00005495"/>
    </source>
</evidence>
<evidence type="ECO:0000313" key="6">
    <source>
        <dbReference type="EMBL" id="MFD1785229.1"/>
    </source>
</evidence>
<accession>A0ABW4N6X7</accession>
<dbReference type="PANTHER" id="PTHR33337">
    <property type="entry name" value="GFA DOMAIN-CONTAINING PROTEIN"/>
    <property type="match status" value="1"/>
</dbReference>
<dbReference type="InterPro" id="IPR006913">
    <property type="entry name" value="CENP-V/GFA"/>
</dbReference>
<dbReference type="PANTHER" id="PTHR33337:SF40">
    <property type="entry name" value="CENP-V_GFA DOMAIN-CONTAINING PROTEIN-RELATED"/>
    <property type="match status" value="1"/>
</dbReference>
<dbReference type="EMBL" id="JBHUEY010000006">
    <property type="protein sequence ID" value="MFD1785229.1"/>
    <property type="molecule type" value="Genomic_DNA"/>
</dbReference>
<keyword evidence="2" id="KW-0479">Metal-binding</keyword>
<comment type="caution">
    <text evidence="6">The sequence shown here is derived from an EMBL/GenBank/DDBJ whole genome shotgun (WGS) entry which is preliminary data.</text>
</comment>
<gene>
    <name evidence="6" type="ORF">ACFSC0_17645</name>
</gene>
<organism evidence="6 7">
    <name type="scientific">Phenylobacterium terrae</name>
    <dbReference type="NCBI Taxonomy" id="2665495"/>
    <lineage>
        <taxon>Bacteria</taxon>
        <taxon>Pseudomonadati</taxon>
        <taxon>Pseudomonadota</taxon>
        <taxon>Alphaproteobacteria</taxon>
        <taxon>Caulobacterales</taxon>
        <taxon>Caulobacteraceae</taxon>
        <taxon>Phenylobacterium</taxon>
    </lineage>
</organism>
<dbReference type="Gene3D" id="3.90.1590.10">
    <property type="entry name" value="glutathione-dependent formaldehyde- activating enzyme (gfa)"/>
    <property type="match status" value="1"/>
</dbReference>
<proteinExistence type="inferred from homology"/>
<evidence type="ECO:0000259" key="5">
    <source>
        <dbReference type="PROSITE" id="PS51891"/>
    </source>
</evidence>
<sequence>MNETHTGRCLCGAVRFEAKGPAKWTGYCHCESCRRHTGAPVAAFAGFEKDQVSFTRGRPSRFDSSPGVLRGFCAQCGSTLTYEGDRWPTEIHIHVGAFDAPESFPPQGHAFPEERLAWLHIEGAPPLA</sequence>
<feature type="domain" description="CENP-V/GFA" evidence="5">
    <location>
        <begin position="5"/>
        <end position="105"/>
    </location>
</feature>
<evidence type="ECO:0000256" key="4">
    <source>
        <dbReference type="ARBA" id="ARBA00023239"/>
    </source>
</evidence>
<evidence type="ECO:0000256" key="2">
    <source>
        <dbReference type="ARBA" id="ARBA00022723"/>
    </source>
</evidence>
<name>A0ABW4N6X7_9CAUL</name>
<reference evidence="7" key="1">
    <citation type="journal article" date="2019" name="Int. J. Syst. Evol. Microbiol.">
        <title>The Global Catalogue of Microorganisms (GCM) 10K type strain sequencing project: providing services to taxonomists for standard genome sequencing and annotation.</title>
        <authorList>
            <consortium name="The Broad Institute Genomics Platform"/>
            <consortium name="The Broad Institute Genome Sequencing Center for Infectious Disease"/>
            <person name="Wu L."/>
            <person name="Ma J."/>
        </authorList>
    </citation>
    <scope>NUCLEOTIDE SEQUENCE [LARGE SCALE GENOMIC DNA]</scope>
    <source>
        <strain evidence="7">DFY28</strain>
    </source>
</reference>
<keyword evidence="7" id="KW-1185">Reference proteome</keyword>
<keyword evidence="3" id="KW-0862">Zinc</keyword>
<dbReference type="SUPFAM" id="SSF51316">
    <property type="entry name" value="Mss4-like"/>
    <property type="match status" value="1"/>
</dbReference>
<dbReference type="PROSITE" id="PS51891">
    <property type="entry name" value="CENP_V_GFA"/>
    <property type="match status" value="1"/>
</dbReference>
<dbReference type="RefSeq" id="WP_377282181.1">
    <property type="nucleotide sequence ID" value="NZ_JBHRSI010000005.1"/>
</dbReference>
<dbReference type="Proteomes" id="UP001597237">
    <property type="component" value="Unassembled WGS sequence"/>
</dbReference>
<comment type="similarity">
    <text evidence="1">Belongs to the Gfa family.</text>
</comment>